<evidence type="ECO:0000256" key="2">
    <source>
        <dbReference type="SAM" id="SignalP"/>
    </source>
</evidence>
<feature type="compositionally biased region" description="Acidic residues" evidence="1">
    <location>
        <begin position="393"/>
        <end position="416"/>
    </location>
</feature>
<keyword evidence="4" id="KW-1185">Reference proteome</keyword>
<dbReference type="RefSeq" id="WP_053236269.1">
    <property type="nucleotide sequence ID" value="NZ_CP011125.1"/>
</dbReference>
<reference evidence="3 4" key="1">
    <citation type="submission" date="2015-03" db="EMBL/GenBank/DDBJ databases">
        <title>Genome assembly of Sandaracinus amylolyticus DSM 53668.</title>
        <authorList>
            <person name="Sharma G."/>
            <person name="Subramanian S."/>
        </authorList>
    </citation>
    <scope>NUCLEOTIDE SEQUENCE [LARGE SCALE GENOMIC DNA]</scope>
    <source>
        <strain evidence="3 4">DSM 53668</strain>
    </source>
</reference>
<evidence type="ECO:0000256" key="1">
    <source>
        <dbReference type="SAM" id="MobiDB-lite"/>
    </source>
</evidence>
<feature type="chain" id="PRO_5002510025" evidence="2">
    <location>
        <begin position="24"/>
        <end position="608"/>
    </location>
</feature>
<evidence type="ECO:0000313" key="3">
    <source>
        <dbReference type="EMBL" id="AKF09199.1"/>
    </source>
</evidence>
<dbReference type="InterPro" id="IPR028974">
    <property type="entry name" value="TSP_type-3_rpt"/>
</dbReference>
<keyword evidence="2" id="KW-0732">Signal</keyword>
<organism evidence="3 4">
    <name type="scientific">Sandaracinus amylolyticus</name>
    <dbReference type="NCBI Taxonomy" id="927083"/>
    <lineage>
        <taxon>Bacteria</taxon>
        <taxon>Pseudomonadati</taxon>
        <taxon>Myxococcota</taxon>
        <taxon>Polyangia</taxon>
        <taxon>Polyangiales</taxon>
        <taxon>Sandaracinaceae</taxon>
        <taxon>Sandaracinus</taxon>
    </lineage>
</organism>
<dbReference type="Proteomes" id="UP000034883">
    <property type="component" value="Chromosome"/>
</dbReference>
<feature type="compositionally biased region" description="Acidic residues" evidence="1">
    <location>
        <begin position="362"/>
        <end position="380"/>
    </location>
</feature>
<feature type="compositionally biased region" description="Acidic residues" evidence="1">
    <location>
        <begin position="334"/>
        <end position="348"/>
    </location>
</feature>
<dbReference type="EMBL" id="CP011125">
    <property type="protein sequence ID" value="AKF09199.1"/>
    <property type="molecule type" value="Genomic_DNA"/>
</dbReference>
<feature type="region of interest" description="Disordered" evidence="1">
    <location>
        <begin position="307"/>
        <end position="509"/>
    </location>
</feature>
<accession>A0A0F6SGS4</accession>
<dbReference type="Gene3D" id="4.10.1080.10">
    <property type="entry name" value="TSP type-3 repeat"/>
    <property type="match status" value="1"/>
</dbReference>
<name>A0A0F6SGS4_9BACT</name>
<dbReference type="STRING" id="927083.DB32_006348"/>
<dbReference type="SUPFAM" id="SSF103647">
    <property type="entry name" value="TSP type-3 repeat"/>
    <property type="match status" value="1"/>
</dbReference>
<feature type="compositionally biased region" description="Basic and acidic residues" evidence="1">
    <location>
        <begin position="417"/>
        <end position="431"/>
    </location>
</feature>
<gene>
    <name evidence="3" type="ORF">DB32_006348</name>
</gene>
<dbReference type="KEGG" id="samy:DB32_006348"/>
<feature type="compositionally biased region" description="Acidic residues" evidence="1">
    <location>
        <begin position="460"/>
        <end position="477"/>
    </location>
</feature>
<evidence type="ECO:0000313" key="4">
    <source>
        <dbReference type="Proteomes" id="UP000034883"/>
    </source>
</evidence>
<sequence length="608" mass="64446">MRARLVSSFAVVCLLLAPALARAQRNLDVERFAPAPDGDGFLTIPGTRTPGPWRWNVALWLGYAHEPLTVRLADGSTVPAIENRFGGDLLFQLGILGRFAVVIDAPIVLYQDGEPQVIDMRGPLQTVALRDPRIAVRARLLGEDATEERERHEGEGLAIQIATTVPIGHEDTYASEGNPQLDGALLADFHLLDLGVGGIVGVRHRFAEPRILGVPFRNELYFGLGLQVPAFFVDDLFALAEVNVATDLENPFGEEASTYVEWLLGVRGRPTRDVELSLAGGTGLTGGVGTTAFRIVAGVSWAPRFHDRDHDQIGDDDDDCPTLPEDVDQHLDEDGCPEPDNDGDLVPDLDDRCPNEAADFGSDNDDDGCNDPQLDQDADGVLDASDTCPAVAEDADGHDDGDGCPDLDDDGDDVPDDRDACRAEPEDRDGASDDDGCPDLDDDGDGVPQGVDRCEGAAEDRDEIDDADGCPDVDDDRDGVLDASDTCRDRAEDVDGRADEDGCPEPGGRAAWRVEGTAGAPDRVITGSAPRFAADGSIAPASSAAIDQLARLVIASWGTRARVAIGGAADEARVAGLRAALIARGVSEGAIDVVADPSVRGLRVTFAQ</sequence>
<protein>
    <submittedName>
        <fullName evidence="3">OmpA domain protein</fullName>
    </submittedName>
</protein>
<proteinExistence type="predicted"/>
<feature type="compositionally biased region" description="Basic and acidic residues" evidence="1">
    <location>
        <begin position="485"/>
        <end position="500"/>
    </location>
</feature>
<feature type="compositionally biased region" description="Acidic residues" evidence="1">
    <location>
        <begin position="432"/>
        <end position="445"/>
    </location>
</feature>
<dbReference type="AlphaFoldDB" id="A0A0F6SGS4"/>
<dbReference type="GO" id="GO:0005509">
    <property type="term" value="F:calcium ion binding"/>
    <property type="evidence" value="ECO:0007669"/>
    <property type="project" value="InterPro"/>
</dbReference>
<feature type="signal peptide" evidence="2">
    <location>
        <begin position="1"/>
        <end position="23"/>
    </location>
</feature>